<dbReference type="InterPro" id="IPR000719">
    <property type="entry name" value="Prot_kinase_dom"/>
</dbReference>
<dbReference type="EMBL" id="KQ965748">
    <property type="protein sequence ID" value="KXS17180.1"/>
    <property type="molecule type" value="Genomic_DNA"/>
</dbReference>
<evidence type="ECO:0000259" key="1">
    <source>
        <dbReference type="PROSITE" id="PS50011"/>
    </source>
</evidence>
<protein>
    <recommendedName>
        <fullName evidence="1">Protein kinase domain-containing protein</fullName>
    </recommendedName>
</protein>
<dbReference type="InterPro" id="IPR011009">
    <property type="entry name" value="Kinase-like_dom_sf"/>
</dbReference>
<dbReference type="GO" id="GO:0004672">
    <property type="term" value="F:protein kinase activity"/>
    <property type="evidence" value="ECO:0007669"/>
    <property type="project" value="InterPro"/>
</dbReference>
<dbReference type="AlphaFoldDB" id="A0A139AK77"/>
<name>A0A139AK77_GONPJ</name>
<dbReference type="SUPFAM" id="SSF56112">
    <property type="entry name" value="Protein kinase-like (PK-like)"/>
    <property type="match status" value="1"/>
</dbReference>
<dbReference type="PROSITE" id="PS00108">
    <property type="entry name" value="PROTEIN_KINASE_ST"/>
    <property type="match status" value="1"/>
</dbReference>
<evidence type="ECO:0000313" key="2">
    <source>
        <dbReference type="EMBL" id="KXS17180.1"/>
    </source>
</evidence>
<dbReference type="InterPro" id="IPR008271">
    <property type="entry name" value="Ser/Thr_kinase_AS"/>
</dbReference>
<dbReference type="Gene3D" id="1.10.510.10">
    <property type="entry name" value="Transferase(Phosphotransferase) domain 1"/>
    <property type="match status" value="1"/>
</dbReference>
<reference evidence="2 3" key="1">
    <citation type="journal article" date="2015" name="Genome Biol. Evol.">
        <title>Phylogenomic analyses indicate that early fungi evolved digesting cell walls of algal ancestors of land plants.</title>
        <authorList>
            <person name="Chang Y."/>
            <person name="Wang S."/>
            <person name="Sekimoto S."/>
            <person name="Aerts A.L."/>
            <person name="Choi C."/>
            <person name="Clum A."/>
            <person name="LaButti K.M."/>
            <person name="Lindquist E.A."/>
            <person name="Yee Ngan C."/>
            <person name="Ohm R.A."/>
            <person name="Salamov A.A."/>
            <person name="Grigoriev I.V."/>
            <person name="Spatafora J.W."/>
            <person name="Berbee M.L."/>
        </authorList>
    </citation>
    <scope>NUCLEOTIDE SEQUENCE [LARGE SCALE GENOMIC DNA]</scope>
    <source>
        <strain evidence="2 3">JEL478</strain>
    </source>
</reference>
<dbReference type="Pfam" id="PF07714">
    <property type="entry name" value="PK_Tyr_Ser-Thr"/>
    <property type="match status" value="1"/>
</dbReference>
<dbReference type="PROSITE" id="PS50011">
    <property type="entry name" value="PROTEIN_KINASE_DOM"/>
    <property type="match status" value="1"/>
</dbReference>
<keyword evidence="3" id="KW-1185">Reference proteome</keyword>
<feature type="domain" description="Protein kinase" evidence="1">
    <location>
        <begin position="1"/>
        <end position="139"/>
    </location>
</feature>
<accession>A0A139AK77</accession>
<organism evidence="2 3">
    <name type="scientific">Gonapodya prolifera (strain JEL478)</name>
    <name type="common">Monoblepharis prolifera</name>
    <dbReference type="NCBI Taxonomy" id="1344416"/>
    <lineage>
        <taxon>Eukaryota</taxon>
        <taxon>Fungi</taxon>
        <taxon>Fungi incertae sedis</taxon>
        <taxon>Chytridiomycota</taxon>
        <taxon>Chytridiomycota incertae sedis</taxon>
        <taxon>Monoblepharidomycetes</taxon>
        <taxon>Monoblepharidales</taxon>
        <taxon>Gonapodyaceae</taxon>
        <taxon>Gonapodya</taxon>
    </lineage>
</organism>
<sequence>MGRTLVQRSGRATRTLSAEDGVESGYTRKDFDRGAFVWYTMSSPFVLLLYGVGNDVNGRPFSVSPIMANGNTEDYLKRYKEKCHGDDGRYHKECLGLLYDLARDMAYLHGVVLVKHTDLKPGNVLVTSQGVGVIMSERP</sequence>
<dbReference type="Proteomes" id="UP000070544">
    <property type="component" value="Unassembled WGS sequence"/>
</dbReference>
<dbReference type="InterPro" id="IPR001245">
    <property type="entry name" value="Ser-Thr/Tyr_kinase_cat_dom"/>
</dbReference>
<gene>
    <name evidence="2" type="ORF">M427DRAFT_68595</name>
</gene>
<dbReference type="GO" id="GO:0005524">
    <property type="term" value="F:ATP binding"/>
    <property type="evidence" value="ECO:0007669"/>
    <property type="project" value="InterPro"/>
</dbReference>
<proteinExistence type="predicted"/>
<dbReference type="OrthoDB" id="5581784at2759"/>
<evidence type="ECO:0000313" key="3">
    <source>
        <dbReference type="Proteomes" id="UP000070544"/>
    </source>
</evidence>